<protein>
    <submittedName>
        <fullName evidence="2">Ornithine cyclodeaminase</fullName>
    </submittedName>
</protein>
<dbReference type="InterPro" id="IPR023401">
    <property type="entry name" value="ODC_N"/>
</dbReference>
<sequence length="315" mass="32124">MAVLWLGEADVEALVDPAMLVDGLAQAFADLGRFIERDAARIDGTDGATGYLSVFPAVDHGGDLASAKVLAGRPANAAEGRPEIDAVVIAAEPTTGQIAAILSARRLTAYRTAGVTALALRLLGVTNATIALVGTGLQARTHARVLIETDIAERVIIASASRGVEAADTFVASLSPAIAARCEAAPLAGLAGRADALVTLSLAATPLPVGPLPDGGILVGVGPFYPEAHELDPALVASADTVISDHPERLRRQWAGHAVASRALIGIDDLAVGRASAPAQGRRIVLSDGRAFEDNVAARQILAAARATGRGHPLP</sequence>
<evidence type="ECO:0000313" key="3">
    <source>
        <dbReference type="Proteomes" id="UP000241808"/>
    </source>
</evidence>
<evidence type="ECO:0000256" key="1">
    <source>
        <dbReference type="ARBA" id="ARBA00008903"/>
    </source>
</evidence>
<gene>
    <name evidence="2" type="ORF">C8P69_109155</name>
</gene>
<dbReference type="Gene3D" id="3.40.50.720">
    <property type="entry name" value="NAD(P)-binding Rossmann-like Domain"/>
    <property type="match status" value="1"/>
</dbReference>
<name>A0A2T4YYP4_9HYPH</name>
<dbReference type="PANTHER" id="PTHR13812">
    <property type="entry name" value="KETIMINE REDUCTASE MU-CRYSTALLIN"/>
    <property type="match status" value="1"/>
</dbReference>
<reference evidence="2 3" key="1">
    <citation type="submission" date="2018-04" db="EMBL/GenBank/DDBJ databases">
        <title>Genomic Encyclopedia of Archaeal and Bacterial Type Strains, Phase II (KMG-II): from individual species to whole genera.</title>
        <authorList>
            <person name="Goeker M."/>
        </authorList>
    </citation>
    <scope>NUCLEOTIDE SEQUENCE [LARGE SCALE GENOMIC DNA]</scope>
    <source>
        <strain evidence="2 3">DSM 25521</strain>
    </source>
</reference>
<dbReference type="OrthoDB" id="9785971at2"/>
<comment type="caution">
    <text evidence="2">The sequence shown here is derived from an EMBL/GenBank/DDBJ whole genome shotgun (WGS) entry which is preliminary data.</text>
</comment>
<dbReference type="Gene3D" id="3.30.1780.10">
    <property type="entry name" value="ornithine cyclodeaminase, domain 1"/>
    <property type="match status" value="1"/>
</dbReference>
<proteinExistence type="inferred from homology"/>
<dbReference type="Proteomes" id="UP000241808">
    <property type="component" value="Unassembled WGS sequence"/>
</dbReference>
<keyword evidence="3" id="KW-1185">Reference proteome</keyword>
<dbReference type="RefSeq" id="WP_108178962.1">
    <property type="nucleotide sequence ID" value="NZ_PZZL01000009.1"/>
</dbReference>
<dbReference type="EMBL" id="PZZL01000009">
    <property type="protein sequence ID" value="PTM51867.1"/>
    <property type="molecule type" value="Genomic_DNA"/>
</dbReference>
<dbReference type="AlphaFoldDB" id="A0A2T4YYP4"/>
<comment type="similarity">
    <text evidence="1">Belongs to the ornithine cyclodeaminase/mu-crystallin family.</text>
</comment>
<dbReference type="GO" id="GO:0005737">
    <property type="term" value="C:cytoplasm"/>
    <property type="evidence" value="ECO:0007669"/>
    <property type="project" value="TreeGrafter"/>
</dbReference>
<dbReference type="PANTHER" id="PTHR13812:SF19">
    <property type="entry name" value="KETIMINE REDUCTASE MU-CRYSTALLIN"/>
    <property type="match status" value="1"/>
</dbReference>
<organism evidence="2 3">
    <name type="scientific">Phreatobacter oligotrophus</name>
    <dbReference type="NCBI Taxonomy" id="1122261"/>
    <lineage>
        <taxon>Bacteria</taxon>
        <taxon>Pseudomonadati</taxon>
        <taxon>Pseudomonadota</taxon>
        <taxon>Alphaproteobacteria</taxon>
        <taxon>Hyphomicrobiales</taxon>
        <taxon>Phreatobacteraceae</taxon>
        <taxon>Phreatobacter</taxon>
    </lineage>
</organism>
<accession>A0A2T4YYP4</accession>
<dbReference type="SUPFAM" id="SSF51735">
    <property type="entry name" value="NAD(P)-binding Rossmann-fold domains"/>
    <property type="match status" value="1"/>
</dbReference>
<evidence type="ECO:0000313" key="2">
    <source>
        <dbReference type="EMBL" id="PTM51867.1"/>
    </source>
</evidence>
<dbReference type="InterPro" id="IPR003462">
    <property type="entry name" value="ODC_Mu_crystall"/>
</dbReference>
<dbReference type="Pfam" id="PF02423">
    <property type="entry name" value="OCD_Mu_crystall"/>
    <property type="match status" value="1"/>
</dbReference>
<dbReference type="InterPro" id="IPR036291">
    <property type="entry name" value="NAD(P)-bd_dom_sf"/>
</dbReference>